<organism evidence="2 3">
    <name type="scientific">Flavivirga amylovorans</name>
    <dbReference type="NCBI Taxonomy" id="870486"/>
    <lineage>
        <taxon>Bacteria</taxon>
        <taxon>Pseudomonadati</taxon>
        <taxon>Bacteroidota</taxon>
        <taxon>Flavobacteriia</taxon>
        <taxon>Flavobacteriales</taxon>
        <taxon>Flavobacteriaceae</taxon>
        <taxon>Flavivirga</taxon>
    </lineage>
</organism>
<gene>
    <name evidence="2" type="ORF">Q4Q39_09560</name>
</gene>
<evidence type="ECO:0000256" key="1">
    <source>
        <dbReference type="SAM" id="SignalP"/>
    </source>
</evidence>
<dbReference type="RefSeq" id="WP_303282207.1">
    <property type="nucleotide sequence ID" value="NZ_BAABCZ010000010.1"/>
</dbReference>
<keyword evidence="3" id="KW-1185">Reference proteome</keyword>
<dbReference type="PROSITE" id="PS51257">
    <property type="entry name" value="PROKAR_LIPOPROTEIN"/>
    <property type="match status" value="1"/>
</dbReference>
<comment type="caution">
    <text evidence="2">The sequence shown here is derived from an EMBL/GenBank/DDBJ whole genome shotgun (WGS) entry which is preliminary data.</text>
</comment>
<evidence type="ECO:0008006" key="4">
    <source>
        <dbReference type="Google" id="ProtNLM"/>
    </source>
</evidence>
<proteinExistence type="predicted"/>
<reference evidence="2" key="1">
    <citation type="submission" date="2023-07" db="EMBL/GenBank/DDBJ databases">
        <title>Two novel species in the genus Flavivirga.</title>
        <authorList>
            <person name="Kwon K."/>
        </authorList>
    </citation>
    <scope>NUCLEOTIDE SEQUENCE</scope>
    <source>
        <strain evidence="2">KACC 14157</strain>
    </source>
</reference>
<name>A0ABT8X124_9FLAO</name>
<evidence type="ECO:0000313" key="2">
    <source>
        <dbReference type="EMBL" id="MDO5987643.1"/>
    </source>
</evidence>
<dbReference type="Proteomes" id="UP001176891">
    <property type="component" value="Unassembled WGS sequence"/>
</dbReference>
<accession>A0ABT8X124</accession>
<dbReference type="EMBL" id="JAUOEM010000003">
    <property type="protein sequence ID" value="MDO5987643.1"/>
    <property type="molecule type" value="Genomic_DNA"/>
</dbReference>
<protein>
    <recommendedName>
        <fullName evidence="4">DUF4249 family protein</fullName>
    </recommendedName>
</protein>
<sequence>MKRYLPIILLAFLFSFSGCDDALDCIFNVRPDLHDKTLALGFVDEYYSEIITADIKNEVNDNDYDYYFDVTGRLPEGIEVFYNRRREVVIKGTPVEAGRFNIEVYLEVTPYYDEHGRINGPLCSDNTSNSYLLVIR</sequence>
<feature type="chain" id="PRO_5046549135" description="DUF4249 family protein" evidence="1">
    <location>
        <begin position="23"/>
        <end position="136"/>
    </location>
</feature>
<feature type="signal peptide" evidence="1">
    <location>
        <begin position="1"/>
        <end position="22"/>
    </location>
</feature>
<keyword evidence="1" id="KW-0732">Signal</keyword>
<evidence type="ECO:0000313" key="3">
    <source>
        <dbReference type="Proteomes" id="UP001176891"/>
    </source>
</evidence>